<comment type="caution">
    <text evidence="5">The sequence shown here is derived from an EMBL/GenBank/DDBJ whole genome shotgun (WGS) entry which is preliminary data.</text>
</comment>
<dbReference type="PANTHER" id="PTHR13794:SF58">
    <property type="entry name" value="MITOCHONDRIAL ENOLASE SUPERFAMILY MEMBER 1"/>
    <property type="match status" value="1"/>
</dbReference>
<evidence type="ECO:0000256" key="3">
    <source>
        <dbReference type="ARBA" id="ARBA00022842"/>
    </source>
</evidence>
<dbReference type="RefSeq" id="WP_091860520.1">
    <property type="nucleotide sequence ID" value="NZ_FNBZ01000007.1"/>
</dbReference>
<dbReference type="CDD" id="cd03316">
    <property type="entry name" value="MR_like"/>
    <property type="match status" value="1"/>
</dbReference>
<dbReference type="InterPro" id="IPR036849">
    <property type="entry name" value="Enolase-like_C_sf"/>
</dbReference>
<dbReference type="PANTHER" id="PTHR13794">
    <property type="entry name" value="ENOLASE SUPERFAMILY, MANDELATE RACEMASE"/>
    <property type="match status" value="1"/>
</dbReference>
<dbReference type="InterPro" id="IPR013341">
    <property type="entry name" value="Mandelate_racemase_N_dom"/>
</dbReference>
<dbReference type="SMART" id="SM00922">
    <property type="entry name" value="MR_MLE"/>
    <property type="match status" value="1"/>
</dbReference>
<dbReference type="SFLD" id="SFLDS00001">
    <property type="entry name" value="Enolase"/>
    <property type="match status" value="1"/>
</dbReference>
<protein>
    <submittedName>
        <fullName evidence="5">Galactonate dehydratase</fullName>
    </submittedName>
</protein>
<organism evidence="5 6">
    <name type="scientific">Bosea robiniae</name>
    <dbReference type="NCBI Taxonomy" id="1036780"/>
    <lineage>
        <taxon>Bacteria</taxon>
        <taxon>Pseudomonadati</taxon>
        <taxon>Pseudomonadota</taxon>
        <taxon>Alphaproteobacteria</taxon>
        <taxon>Hyphomicrobiales</taxon>
        <taxon>Boseaceae</taxon>
        <taxon>Bosea</taxon>
    </lineage>
</organism>
<keyword evidence="2" id="KW-0479">Metal-binding</keyword>
<dbReference type="SFLD" id="SFLDG00179">
    <property type="entry name" value="mandelate_racemase"/>
    <property type="match status" value="1"/>
</dbReference>
<evidence type="ECO:0000313" key="6">
    <source>
        <dbReference type="Proteomes" id="UP000199468"/>
    </source>
</evidence>
<evidence type="ECO:0000259" key="4">
    <source>
        <dbReference type="SMART" id="SM00922"/>
    </source>
</evidence>
<dbReference type="Proteomes" id="UP000199468">
    <property type="component" value="Unassembled WGS sequence"/>
</dbReference>
<dbReference type="PROSITE" id="PS00908">
    <property type="entry name" value="MR_MLE_1"/>
    <property type="match status" value="1"/>
</dbReference>
<dbReference type="InterPro" id="IPR029017">
    <property type="entry name" value="Enolase-like_N"/>
</dbReference>
<evidence type="ECO:0000256" key="2">
    <source>
        <dbReference type="ARBA" id="ARBA00022723"/>
    </source>
</evidence>
<comment type="cofactor">
    <cofactor evidence="1">
        <name>Mg(2+)</name>
        <dbReference type="ChEBI" id="CHEBI:18420"/>
    </cofactor>
</comment>
<keyword evidence="6" id="KW-1185">Reference proteome</keyword>
<dbReference type="Pfam" id="PF13378">
    <property type="entry name" value="MR_MLE_C"/>
    <property type="match status" value="1"/>
</dbReference>
<feature type="domain" description="Mandelate racemase/muconate lactonizing enzyme C-terminal" evidence="4">
    <location>
        <begin position="146"/>
        <end position="242"/>
    </location>
</feature>
<sequence length="374" mass="40292">MSASRIVKIDVHPLRATLPKVQRTSQGDYPAIEIVVVEVETEDGTIGFGEGLCRRGAAGYARFIEEALVPRLIGRDAADRRALWKAMRAALSGRPGGQVVEAIAAVDIALWDIAGKQAGQPVHKLLGGMGRTEVAAYASSINWLDDATVEAEVAAALKAGFREIKVKLGHPLRDAIARAKLIRRLAGDEIALYVDANWAYDVDDAMIVGRALADLGYGFFEEPIAPHDREGYRRLAQHLPIRLAAGESDFVAGEALTMLQDRSLGLIQPDVTRSGGITETWRIAELAATFNTAYAPHVGWSGAICVAASLQLAAAAESFRTFECMVYENPLRDAFTQPLVGEGSQLVDGKLAIPQGPGLGIEIDREALKRFRIA</sequence>
<gene>
    <name evidence="5" type="ORF">SAMN05421844_107298</name>
</gene>
<dbReference type="SUPFAM" id="SSF51604">
    <property type="entry name" value="Enolase C-terminal domain-like"/>
    <property type="match status" value="1"/>
</dbReference>
<dbReference type="Gene3D" id="3.20.20.120">
    <property type="entry name" value="Enolase-like C-terminal domain"/>
    <property type="match status" value="1"/>
</dbReference>
<dbReference type="SUPFAM" id="SSF54826">
    <property type="entry name" value="Enolase N-terminal domain-like"/>
    <property type="match status" value="1"/>
</dbReference>
<evidence type="ECO:0000313" key="5">
    <source>
        <dbReference type="EMBL" id="SDH25809.1"/>
    </source>
</evidence>
<evidence type="ECO:0000256" key="1">
    <source>
        <dbReference type="ARBA" id="ARBA00001946"/>
    </source>
</evidence>
<dbReference type="InterPro" id="IPR013342">
    <property type="entry name" value="Mandelate_racemase_C"/>
</dbReference>
<dbReference type="InterPro" id="IPR046945">
    <property type="entry name" value="RHMD-like"/>
</dbReference>
<dbReference type="Pfam" id="PF02746">
    <property type="entry name" value="MR_MLE_N"/>
    <property type="match status" value="1"/>
</dbReference>
<dbReference type="InterPro" id="IPR029065">
    <property type="entry name" value="Enolase_C-like"/>
</dbReference>
<dbReference type="Gene3D" id="3.30.390.10">
    <property type="entry name" value="Enolase-like, N-terminal domain"/>
    <property type="match status" value="1"/>
</dbReference>
<keyword evidence="3" id="KW-0460">Magnesium</keyword>
<accession>A0ABY0P4G0</accession>
<name>A0ABY0P4G0_9HYPH</name>
<reference evidence="5 6" key="1">
    <citation type="submission" date="2016-10" db="EMBL/GenBank/DDBJ databases">
        <authorList>
            <person name="Varghese N."/>
            <person name="Submissions S."/>
        </authorList>
    </citation>
    <scope>NUCLEOTIDE SEQUENCE [LARGE SCALE GENOMIC DNA]</scope>
    <source>
        <strain evidence="5 6">DSM 26672</strain>
    </source>
</reference>
<dbReference type="InterPro" id="IPR018110">
    <property type="entry name" value="Mandel_Rmase/mucon_lact_enz_CS"/>
</dbReference>
<proteinExistence type="predicted"/>
<dbReference type="EMBL" id="FNBZ01000007">
    <property type="protein sequence ID" value="SDH25809.1"/>
    <property type="molecule type" value="Genomic_DNA"/>
</dbReference>